<dbReference type="InterPro" id="IPR032799">
    <property type="entry name" value="TAXi_C"/>
</dbReference>
<dbReference type="EMBL" id="PGOL01001659">
    <property type="protein sequence ID" value="PKI55875.1"/>
    <property type="molecule type" value="Genomic_DNA"/>
</dbReference>
<evidence type="ECO:0000259" key="3">
    <source>
        <dbReference type="Pfam" id="PF14541"/>
    </source>
</evidence>
<dbReference type="GO" id="GO:0005576">
    <property type="term" value="C:extracellular region"/>
    <property type="evidence" value="ECO:0007669"/>
    <property type="project" value="TreeGrafter"/>
</dbReference>
<comment type="caution">
    <text evidence="4">The sequence shown here is derived from an EMBL/GenBank/DDBJ whole genome shotgun (WGS) entry which is preliminary data.</text>
</comment>
<evidence type="ECO:0000256" key="2">
    <source>
        <dbReference type="ARBA" id="ARBA00022801"/>
    </source>
</evidence>
<sequence length="236" mass="26608">MAIAFSQNVIFYYLARDRVFVMSQPLVLSRVAPLSWEPQIQGPSVEDGSQNRRSRLSLIEALVTVPNIVFGCGDDNQGFTFDQHKISGILGLDLGINSLIVQYADRPNSRSFLILFGVQSSRHDRRDIQTISIVRARGAKNYYVKLINVSVGDKRIGFPLGRFNPDPSTGEGGCLFDTGAISMFFDEEACEVVRNEFDDHFSSFGLQRVYGVNKDLKFCYKYHPTIWAYACVTRIK</sequence>
<evidence type="ECO:0000313" key="5">
    <source>
        <dbReference type="Proteomes" id="UP000233551"/>
    </source>
</evidence>
<dbReference type="Pfam" id="PF14541">
    <property type="entry name" value="TAXi_C"/>
    <property type="match status" value="1"/>
</dbReference>
<keyword evidence="5" id="KW-1185">Reference proteome</keyword>
<dbReference type="SUPFAM" id="SSF50630">
    <property type="entry name" value="Acid proteases"/>
    <property type="match status" value="1"/>
</dbReference>
<protein>
    <recommendedName>
        <fullName evidence="3">Xylanase inhibitor C-terminal domain-containing protein</fullName>
    </recommendedName>
</protein>
<evidence type="ECO:0000256" key="1">
    <source>
        <dbReference type="ARBA" id="ARBA00022670"/>
    </source>
</evidence>
<keyword evidence="2" id="KW-0378">Hydrolase</keyword>
<dbReference type="PANTHER" id="PTHR47967">
    <property type="entry name" value="OS07G0603500 PROTEIN-RELATED"/>
    <property type="match status" value="1"/>
</dbReference>
<evidence type="ECO:0000313" key="4">
    <source>
        <dbReference type="EMBL" id="PKI55875.1"/>
    </source>
</evidence>
<dbReference type="InterPro" id="IPR051708">
    <property type="entry name" value="Plant_Aspart_Prot_A1"/>
</dbReference>
<dbReference type="STRING" id="22663.A0A2I0JI14"/>
<proteinExistence type="predicted"/>
<organism evidence="4 5">
    <name type="scientific">Punica granatum</name>
    <name type="common">Pomegranate</name>
    <dbReference type="NCBI Taxonomy" id="22663"/>
    <lineage>
        <taxon>Eukaryota</taxon>
        <taxon>Viridiplantae</taxon>
        <taxon>Streptophyta</taxon>
        <taxon>Embryophyta</taxon>
        <taxon>Tracheophyta</taxon>
        <taxon>Spermatophyta</taxon>
        <taxon>Magnoliopsida</taxon>
        <taxon>eudicotyledons</taxon>
        <taxon>Gunneridae</taxon>
        <taxon>Pentapetalae</taxon>
        <taxon>rosids</taxon>
        <taxon>malvids</taxon>
        <taxon>Myrtales</taxon>
        <taxon>Lythraceae</taxon>
        <taxon>Punica</taxon>
    </lineage>
</organism>
<reference evidence="4 5" key="1">
    <citation type="submission" date="2017-11" db="EMBL/GenBank/DDBJ databases">
        <title>De-novo sequencing of pomegranate (Punica granatum L.) genome.</title>
        <authorList>
            <person name="Akparov Z."/>
            <person name="Amiraslanov A."/>
            <person name="Hajiyeva S."/>
            <person name="Abbasov M."/>
            <person name="Kaur K."/>
            <person name="Hamwieh A."/>
            <person name="Solovyev V."/>
            <person name="Salamov A."/>
            <person name="Braich B."/>
            <person name="Kosarev P."/>
            <person name="Mahmoud A."/>
            <person name="Hajiyev E."/>
            <person name="Babayeva S."/>
            <person name="Izzatullayeva V."/>
            <person name="Mammadov A."/>
            <person name="Mammadov A."/>
            <person name="Sharifova S."/>
            <person name="Ojaghi J."/>
            <person name="Eynullazada K."/>
            <person name="Bayramov B."/>
            <person name="Abdulazimova A."/>
            <person name="Shahmuradov I."/>
        </authorList>
    </citation>
    <scope>NUCLEOTIDE SEQUENCE [LARGE SCALE GENOMIC DNA]</scope>
    <source>
        <strain evidence="5">cv. AG2017</strain>
        <tissue evidence="4">Leaf</tissue>
    </source>
</reference>
<dbReference type="PANTHER" id="PTHR47967:SF70">
    <property type="entry name" value="ASPARTIC PROTEINASE CDR1-LIKE"/>
    <property type="match status" value="1"/>
</dbReference>
<dbReference type="AlphaFoldDB" id="A0A2I0JI14"/>
<dbReference type="Proteomes" id="UP000233551">
    <property type="component" value="Unassembled WGS sequence"/>
</dbReference>
<dbReference type="GO" id="GO:0006508">
    <property type="term" value="P:proteolysis"/>
    <property type="evidence" value="ECO:0007669"/>
    <property type="project" value="UniProtKB-KW"/>
</dbReference>
<name>A0A2I0JI14_PUNGR</name>
<keyword evidence="1" id="KW-0645">Protease</keyword>
<dbReference type="GO" id="GO:0008233">
    <property type="term" value="F:peptidase activity"/>
    <property type="evidence" value="ECO:0007669"/>
    <property type="project" value="UniProtKB-KW"/>
</dbReference>
<gene>
    <name evidence="4" type="ORF">CRG98_023756</name>
</gene>
<dbReference type="Gene3D" id="2.40.70.10">
    <property type="entry name" value="Acid Proteases"/>
    <property type="match status" value="2"/>
</dbReference>
<dbReference type="InterPro" id="IPR021109">
    <property type="entry name" value="Peptidase_aspartic_dom_sf"/>
</dbReference>
<feature type="domain" description="Xylanase inhibitor C-terminal" evidence="3">
    <location>
        <begin position="141"/>
        <end position="223"/>
    </location>
</feature>
<accession>A0A2I0JI14</accession>